<keyword evidence="3" id="KW-1185">Reference proteome</keyword>
<keyword evidence="1" id="KW-0732">Signal</keyword>
<dbReference type="OrthoDB" id="7266775at2"/>
<dbReference type="Proteomes" id="UP000237082">
    <property type="component" value="Unassembled WGS sequence"/>
</dbReference>
<dbReference type="Gene3D" id="3.90.226.10">
    <property type="entry name" value="2-enoyl-CoA Hydratase, Chain A, domain 1"/>
    <property type="match status" value="1"/>
</dbReference>
<organism evidence="2 3">
    <name type="scientific">Chromobacterium alticapitis</name>
    <dbReference type="NCBI Taxonomy" id="2073169"/>
    <lineage>
        <taxon>Bacteria</taxon>
        <taxon>Pseudomonadati</taxon>
        <taxon>Pseudomonadota</taxon>
        <taxon>Betaproteobacteria</taxon>
        <taxon>Neisseriales</taxon>
        <taxon>Chromobacteriaceae</taxon>
        <taxon>Chromobacterium</taxon>
    </lineage>
</organism>
<proteinExistence type="predicted"/>
<evidence type="ECO:0000313" key="3">
    <source>
        <dbReference type="Proteomes" id="UP000237082"/>
    </source>
</evidence>
<feature type="signal peptide" evidence="1">
    <location>
        <begin position="1"/>
        <end position="21"/>
    </location>
</feature>
<dbReference type="AlphaFoldDB" id="A0A2S5DHH1"/>
<feature type="chain" id="PRO_5015441896" evidence="1">
    <location>
        <begin position="22"/>
        <end position="474"/>
    </location>
</feature>
<dbReference type="InterPro" id="IPR029045">
    <property type="entry name" value="ClpP/crotonase-like_dom_sf"/>
</dbReference>
<sequence length="474" mass="52723">MKKISISLGVLGAVLAGAASAQGEDWQERAREQLAYAHQTLRDAHPGAIDSANPDFGRWLERGYAEALLLTREVKSQEQVLGPLQYYLVGFKDVHVVLSASPKMRFYQWQGWTAKPQGERWLVDVAAKDWPTALPPQGAQWLGCDGKPAEAVLRQDVMPYLDRREPLEGQRWDMGCYAAMQSAQLHAMSPLPASCRFRLADGSEKDYAMSVRRFDRSPLPQPASFKPEIRDLGDGRYWVQAADFMPQGERIQQMQDVIAGMPALRAAKLVVLDTRGNRGGSSQYATDLLEGLYGKADAAWLELRADGDSYVEWRVSEVAERFPQIALAHPGVPAAMRVWAERLQTQLSQGRKEGRAWLREDDVDAEKASGTFGGKPRVALITRSDCASSCLMFADLVKQIPGSVQLGQMTNADTMYMDVTNEPLPSGLGVLHLPMKVIRHRQRGSNQPYLPDAHYDGDIDDTEALQAWVLQRMG</sequence>
<evidence type="ECO:0000256" key="1">
    <source>
        <dbReference type="SAM" id="SignalP"/>
    </source>
</evidence>
<dbReference type="SUPFAM" id="SSF52096">
    <property type="entry name" value="ClpP/crotonase"/>
    <property type="match status" value="1"/>
</dbReference>
<reference evidence="3" key="1">
    <citation type="submission" date="2018-02" db="EMBL/GenBank/DDBJ databases">
        <authorList>
            <person name="O'Hara-Hanley K."/>
            <person name="Soby S."/>
        </authorList>
    </citation>
    <scope>NUCLEOTIDE SEQUENCE [LARGE SCALE GENOMIC DNA]</scope>
    <source>
        <strain evidence="3">MWU14-2602</strain>
    </source>
</reference>
<dbReference type="EMBL" id="PQWB01000029">
    <property type="protein sequence ID" value="POZ62461.1"/>
    <property type="molecule type" value="Genomic_DNA"/>
</dbReference>
<protein>
    <submittedName>
        <fullName evidence="2">Uncharacterized protein</fullName>
    </submittedName>
</protein>
<accession>A0A2S5DHH1</accession>
<dbReference type="RefSeq" id="WP_103902210.1">
    <property type="nucleotide sequence ID" value="NZ_PQWB01000029.1"/>
</dbReference>
<comment type="caution">
    <text evidence="2">The sequence shown here is derived from an EMBL/GenBank/DDBJ whole genome shotgun (WGS) entry which is preliminary data.</text>
</comment>
<gene>
    <name evidence="2" type="ORF">C2I19_08170</name>
</gene>
<evidence type="ECO:0000313" key="2">
    <source>
        <dbReference type="EMBL" id="POZ62461.1"/>
    </source>
</evidence>
<name>A0A2S5DHH1_9NEIS</name>